<keyword evidence="3" id="KW-0067">ATP-binding</keyword>
<dbReference type="SUPFAM" id="SSF52540">
    <property type="entry name" value="P-loop containing nucleoside triphosphate hydrolases"/>
    <property type="match status" value="1"/>
</dbReference>
<name>A0A9R1VMH8_LACSA</name>
<evidence type="ECO:0000256" key="2">
    <source>
        <dbReference type="ARBA" id="ARBA00022741"/>
    </source>
</evidence>
<evidence type="ECO:0000259" key="5">
    <source>
        <dbReference type="Pfam" id="PF00154"/>
    </source>
</evidence>
<dbReference type="AlphaFoldDB" id="A0A9R1VMH8"/>
<feature type="domain" description="RecA-like N-terminal" evidence="5">
    <location>
        <begin position="3"/>
        <end position="64"/>
    </location>
</feature>
<evidence type="ECO:0000313" key="7">
    <source>
        <dbReference type="Proteomes" id="UP000235145"/>
    </source>
</evidence>
<dbReference type="PANTHER" id="PTHR45900:SF4">
    <property type="entry name" value="DNA REPAIR PROTEIN RECA HOMOLOG 2, MITOCHONDRIAL"/>
    <property type="match status" value="1"/>
</dbReference>
<dbReference type="InterPro" id="IPR013765">
    <property type="entry name" value="DNA_recomb/repair_RecA"/>
</dbReference>
<dbReference type="Pfam" id="PF00154">
    <property type="entry name" value="RecA_N"/>
    <property type="match status" value="1"/>
</dbReference>
<sequence>MLVENALDPLLLETVGENTKSLLISQPNSTENLLSIVGTLTQNGAVDVIAIDSVAALIPQCEITVLIMLSLVRSKSTVVVLPGDIHTLKH</sequence>
<dbReference type="GO" id="GO:0005524">
    <property type="term" value="F:ATP binding"/>
    <property type="evidence" value="ECO:0007669"/>
    <property type="project" value="UniProtKB-KW"/>
</dbReference>
<dbReference type="GO" id="GO:0006310">
    <property type="term" value="P:DNA recombination"/>
    <property type="evidence" value="ECO:0007669"/>
    <property type="project" value="UniProtKB-KW"/>
</dbReference>
<evidence type="ECO:0000256" key="3">
    <source>
        <dbReference type="ARBA" id="ARBA00022840"/>
    </source>
</evidence>
<dbReference type="EMBL" id="NBSK02000004">
    <property type="protein sequence ID" value="KAJ0210127.1"/>
    <property type="molecule type" value="Genomic_DNA"/>
</dbReference>
<keyword evidence="4" id="KW-0233">DNA recombination</keyword>
<accession>A0A9R1VMH8</accession>
<protein>
    <recommendedName>
        <fullName evidence="5">RecA-like N-terminal domain-containing protein</fullName>
    </recommendedName>
</protein>
<dbReference type="InterPro" id="IPR049428">
    <property type="entry name" value="RecA-like_N"/>
</dbReference>
<reference evidence="6 7" key="1">
    <citation type="journal article" date="2017" name="Nat. Commun.">
        <title>Genome assembly with in vitro proximity ligation data and whole-genome triplication in lettuce.</title>
        <authorList>
            <person name="Reyes-Chin-Wo S."/>
            <person name="Wang Z."/>
            <person name="Yang X."/>
            <person name="Kozik A."/>
            <person name="Arikit S."/>
            <person name="Song C."/>
            <person name="Xia L."/>
            <person name="Froenicke L."/>
            <person name="Lavelle D.O."/>
            <person name="Truco M.J."/>
            <person name="Xia R."/>
            <person name="Zhu S."/>
            <person name="Xu C."/>
            <person name="Xu H."/>
            <person name="Xu X."/>
            <person name="Cox K."/>
            <person name="Korf I."/>
            <person name="Meyers B.C."/>
            <person name="Michelmore R.W."/>
        </authorList>
    </citation>
    <scope>NUCLEOTIDE SEQUENCE [LARGE SCALE GENOMIC DNA]</scope>
    <source>
        <strain evidence="7">cv. Salinas</strain>
        <tissue evidence="6">Seedlings</tissue>
    </source>
</reference>
<proteinExistence type="inferred from homology"/>
<dbReference type="Proteomes" id="UP000235145">
    <property type="component" value="Unassembled WGS sequence"/>
</dbReference>
<gene>
    <name evidence="6" type="ORF">LSAT_V11C400177120</name>
</gene>
<keyword evidence="2" id="KW-0547">Nucleotide-binding</keyword>
<dbReference type="Gene3D" id="3.40.50.300">
    <property type="entry name" value="P-loop containing nucleotide triphosphate hydrolases"/>
    <property type="match status" value="1"/>
</dbReference>
<dbReference type="InterPro" id="IPR027417">
    <property type="entry name" value="P-loop_NTPase"/>
</dbReference>
<dbReference type="PANTHER" id="PTHR45900">
    <property type="entry name" value="RECA"/>
    <property type="match status" value="1"/>
</dbReference>
<organism evidence="6 7">
    <name type="scientific">Lactuca sativa</name>
    <name type="common">Garden lettuce</name>
    <dbReference type="NCBI Taxonomy" id="4236"/>
    <lineage>
        <taxon>Eukaryota</taxon>
        <taxon>Viridiplantae</taxon>
        <taxon>Streptophyta</taxon>
        <taxon>Embryophyta</taxon>
        <taxon>Tracheophyta</taxon>
        <taxon>Spermatophyta</taxon>
        <taxon>Magnoliopsida</taxon>
        <taxon>eudicotyledons</taxon>
        <taxon>Gunneridae</taxon>
        <taxon>Pentapetalae</taxon>
        <taxon>asterids</taxon>
        <taxon>campanulids</taxon>
        <taxon>Asterales</taxon>
        <taxon>Asteraceae</taxon>
        <taxon>Cichorioideae</taxon>
        <taxon>Cichorieae</taxon>
        <taxon>Lactucinae</taxon>
        <taxon>Lactuca</taxon>
    </lineage>
</organism>
<evidence type="ECO:0000256" key="1">
    <source>
        <dbReference type="ARBA" id="ARBA00009391"/>
    </source>
</evidence>
<dbReference type="GO" id="GO:0003697">
    <property type="term" value="F:single-stranded DNA binding"/>
    <property type="evidence" value="ECO:0007669"/>
    <property type="project" value="InterPro"/>
</dbReference>
<keyword evidence="7" id="KW-1185">Reference proteome</keyword>
<comment type="similarity">
    <text evidence="1">Belongs to the RecA family.</text>
</comment>
<comment type="caution">
    <text evidence="6">The sequence shown here is derived from an EMBL/GenBank/DDBJ whole genome shotgun (WGS) entry which is preliminary data.</text>
</comment>
<dbReference type="PRINTS" id="PR00142">
    <property type="entry name" value="RECA"/>
</dbReference>
<evidence type="ECO:0000256" key="4">
    <source>
        <dbReference type="ARBA" id="ARBA00023172"/>
    </source>
</evidence>
<dbReference type="GO" id="GO:0006281">
    <property type="term" value="P:DNA repair"/>
    <property type="evidence" value="ECO:0007669"/>
    <property type="project" value="InterPro"/>
</dbReference>
<evidence type="ECO:0000313" key="6">
    <source>
        <dbReference type="EMBL" id="KAJ0210127.1"/>
    </source>
</evidence>